<proteinExistence type="inferred from homology"/>
<accession>A0AAE4MKD6</accession>
<dbReference type="PANTHER" id="PTHR42879">
    <property type="entry name" value="3-OXOACYL-(ACYL-CARRIER-PROTEIN) REDUCTASE"/>
    <property type="match status" value="1"/>
</dbReference>
<dbReference type="SMART" id="SM00822">
    <property type="entry name" value="PKS_KR"/>
    <property type="match status" value="1"/>
</dbReference>
<keyword evidence="3" id="KW-0560">Oxidoreductase</keyword>
<dbReference type="CDD" id="cd05233">
    <property type="entry name" value="SDR_c"/>
    <property type="match status" value="1"/>
</dbReference>
<dbReference type="NCBIfam" id="NF005559">
    <property type="entry name" value="PRK07231.1"/>
    <property type="match status" value="1"/>
</dbReference>
<dbReference type="PRINTS" id="PR00080">
    <property type="entry name" value="SDRFAMILY"/>
</dbReference>
<feature type="domain" description="Ketoreductase" evidence="2">
    <location>
        <begin position="7"/>
        <end position="219"/>
    </location>
</feature>
<dbReference type="EMBL" id="JAWDKD010000020">
    <property type="protein sequence ID" value="MDV0447529.1"/>
    <property type="molecule type" value="Genomic_DNA"/>
</dbReference>
<dbReference type="AlphaFoldDB" id="A0AAE4MKD6"/>
<dbReference type="PRINTS" id="PR00081">
    <property type="entry name" value="GDHRDH"/>
</dbReference>
<comment type="caution">
    <text evidence="3">The sequence shown here is derived from an EMBL/GenBank/DDBJ whole genome shotgun (WGS) entry which is preliminary data.</text>
</comment>
<comment type="similarity">
    <text evidence="1">Belongs to the short-chain dehydrogenases/reductases (SDR) family.</text>
</comment>
<evidence type="ECO:0000259" key="2">
    <source>
        <dbReference type="SMART" id="SM00822"/>
    </source>
</evidence>
<reference evidence="3" key="1">
    <citation type="submission" date="2023-06" db="EMBL/GenBank/DDBJ databases">
        <title>Genome sequence of Methanosarcinaceae archaeon Ag5.</title>
        <authorList>
            <person name="Protasov E."/>
            <person name="Platt K."/>
            <person name="Poehlein A."/>
            <person name="Daniel R."/>
            <person name="Brune A."/>
        </authorList>
    </citation>
    <scope>NUCLEOTIDE SEQUENCE</scope>
    <source>
        <strain evidence="3">Ag5</strain>
    </source>
</reference>
<protein>
    <submittedName>
        <fullName evidence="3">Cyclopentanol dehydrogenase</fullName>
        <ecNumber evidence="3">1.1.1.163</ecNumber>
    </submittedName>
</protein>
<dbReference type="Pfam" id="PF13561">
    <property type="entry name" value="adh_short_C2"/>
    <property type="match status" value="1"/>
</dbReference>
<gene>
    <name evidence="3" type="primary">cpnA</name>
    <name evidence="3" type="ORF">MsAg5_14290</name>
</gene>
<dbReference type="SUPFAM" id="SSF51735">
    <property type="entry name" value="NAD(P)-binding Rossmann-fold domains"/>
    <property type="match status" value="1"/>
</dbReference>
<sequence>MGRLDGKVAICTGSTSGMGRSTAYLFAKEGAKVVVTGRDEKRAQEVVENIKKAGGEAMYVLVDMTDLNDIKKIIPKTVEAYGTVDILFNNAGMLSLTPITEMTLEEWNRVFSVNLTAAMLLAQQVAPIMKKKGKGSIINTSSVAGYAAHFGPVAYSTSKHAMEGLNKAMANELGPEIRANCIAPGAIVTAMLDQAGGEAAVSYMIDGAPLKRPGKPEEIATVALFFATDDSSFVTGQSLRVDGGFEC</sequence>
<dbReference type="EC" id="1.1.1.163" evidence="3"/>
<dbReference type="GO" id="GO:0055041">
    <property type="term" value="F:cyclopentanol dehydrogenase activity"/>
    <property type="evidence" value="ECO:0007669"/>
    <property type="project" value="UniProtKB-EC"/>
</dbReference>
<evidence type="ECO:0000313" key="4">
    <source>
        <dbReference type="Proteomes" id="UP001271789"/>
    </source>
</evidence>
<name>A0AAE4MKD6_9EURY</name>
<dbReference type="InterPro" id="IPR002347">
    <property type="entry name" value="SDR_fam"/>
</dbReference>
<dbReference type="InterPro" id="IPR036291">
    <property type="entry name" value="NAD(P)-bd_dom_sf"/>
</dbReference>
<dbReference type="RefSeq" id="WP_338099968.1">
    <property type="nucleotide sequence ID" value="NZ_JAWDKD010000020.1"/>
</dbReference>
<dbReference type="Gene3D" id="3.40.50.720">
    <property type="entry name" value="NAD(P)-binding Rossmann-like Domain"/>
    <property type="match status" value="1"/>
</dbReference>
<organism evidence="3 4">
    <name type="scientific">Methanolapillus africanus</name>
    <dbReference type="NCBI Taxonomy" id="3028297"/>
    <lineage>
        <taxon>Archaea</taxon>
        <taxon>Methanobacteriati</taxon>
        <taxon>Methanobacteriota</taxon>
        <taxon>Stenosarchaea group</taxon>
        <taxon>Methanomicrobia</taxon>
        <taxon>Methanosarcinales</taxon>
        <taxon>Methanosarcinaceae</taxon>
        <taxon>Methanolapillus</taxon>
    </lineage>
</organism>
<dbReference type="InterPro" id="IPR050259">
    <property type="entry name" value="SDR"/>
</dbReference>
<evidence type="ECO:0000256" key="1">
    <source>
        <dbReference type="ARBA" id="ARBA00006484"/>
    </source>
</evidence>
<dbReference type="PANTHER" id="PTHR42879:SF2">
    <property type="entry name" value="3-OXOACYL-[ACYL-CARRIER-PROTEIN] REDUCTASE FABG"/>
    <property type="match status" value="1"/>
</dbReference>
<evidence type="ECO:0000313" key="3">
    <source>
        <dbReference type="EMBL" id="MDV0447529.1"/>
    </source>
</evidence>
<dbReference type="Proteomes" id="UP001271789">
    <property type="component" value="Unassembled WGS sequence"/>
</dbReference>
<dbReference type="FunFam" id="3.40.50.720:FF:000084">
    <property type="entry name" value="Short-chain dehydrogenase reductase"/>
    <property type="match status" value="1"/>
</dbReference>
<dbReference type="InterPro" id="IPR057326">
    <property type="entry name" value="KR_dom"/>
</dbReference>
<keyword evidence="4" id="KW-1185">Reference proteome</keyword>